<name>A0A894KLH9_9ORTO</name>
<evidence type="ECO:0000313" key="2">
    <source>
        <dbReference type="EMBL" id="QRW42588.1"/>
    </source>
</evidence>
<reference evidence="1" key="1">
    <citation type="journal article" date="2020" name="bioRxiv">
        <title>Single mosquito metatranscriptomics identifies vectors, emerging pathogens and reservoirs in one assay.</title>
        <authorList>
            <person name="Batson J."/>
            <person name="Dudas G."/>
            <person name="Haas-Stapleton E."/>
            <person name="Kistler A.L."/>
            <person name="Li L.M."/>
            <person name="Logan P."/>
            <person name="Ratnasiri K."/>
            <person name="Retallack H."/>
        </authorList>
    </citation>
    <scope>NUCLEOTIDE SEQUENCE</scope>
    <source>
        <strain evidence="1">CMS002_017b_SAND</strain>
        <strain evidence="4">CMS002_017c_SAND</strain>
        <strain evidence="2">CMS002_017e_SAND</strain>
        <strain evidence="3">CMS002_018b_SAND</strain>
    </source>
</reference>
<organism evidence="1">
    <name type="scientific">Guadeloupe mosquito quaranja-like virus 1</name>
    <dbReference type="NCBI Taxonomy" id="2607737"/>
    <lineage>
        <taxon>Viruses</taxon>
        <taxon>Riboviria</taxon>
        <taxon>Orthornavirae</taxon>
        <taxon>Negarnaviricota</taxon>
        <taxon>Polyploviricotina</taxon>
        <taxon>Insthoviricetes</taxon>
        <taxon>Articulavirales</taxon>
        <taxon>Orthomyxoviridae</taxon>
        <taxon>Quaranjavirus</taxon>
    </lineage>
</organism>
<dbReference type="EMBL" id="MW434247">
    <property type="protein sequence ID" value="QRW42589.1"/>
    <property type="molecule type" value="Viral_cRNA"/>
</dbReference>
<evidence type="ECO:0000313" key="4">
    <source>
        <dbReference type="EMBL" id="QRW42590.1"/>
    </source>
</evidence>
<dbReference type="EMBL" id="MW434248">
    <property type="protein sequence ID" value="QRW42590.1"/>
    <property type="molecule type" value="Viral_cRNA"/>
</dbReference>
<sequence length="790" mass="90376">MTSENQGGFDKKGLLALAEKIISANQGTIDILKDTPVCNLKTVQRNAKNLKDPAPLQSMIAVIGTKYPLSVDSAKAAKHGIPLHFLDRDDAHQFGRRRCKLEAVPWFLENMATPDEGIKEAIDILFRAKKAEVQAHYSVPWRESRVRFGKTCLQRQLVPTQEVVFKVPHNQRVEYLMTALMPHLSIMYPSLDPTIVKELKVLSNLRLESKLTIQSQLRILLDLMDPKMRYMPALPEYPHSVNRVRYVYASGNHLILVPVTASRDKGIYTEILTLVGKVCWYLLNNKRSPEEIRAVLQCCTFRGVSLLVIVHEEVDTINMYLKLLFAVMGLPIYVEKVVRGYTFTPISGNMRQELTRNSAGTRYASYIGTEKVQVRGEGFIANVTRHEDVITRIVLQRCDFNIFLRALAAISVYIKIGFHTSKARSIRAMEEETFEGATKDPAKYLRMSREEIKTAWKKDTGYRKIAFEEYIEPTPKAQKYVTVEGTTIHVKGGQDFNVQKPRIYPLLPIEFRCQRSLLNDFMSPPVMLRSKIAYYVHEGNFAEMMRRAQADDWNWLNECIMEGVEPTQRIQVAVNARYAFRVVMEQQGFRHYLAYLYCLCHYRVPIAGEVAQDIEFRFYNSLRLSLYLTTPDATMVDGEFRIAGSVIARYEEGVFTSLIPIFLRGYRLLENYDGPFKITSVPRAAELAPNLKPGSVLKVFLFGREYFLERDLFFELSVQRTIAVRTSNINLPSALLNLISLNKRVHDEADISTVPVKKPRCEEVAGSDSDVEDVGYDIQDLDEDIELDDL</sequence>
<dbReference type="EMBL" id="MW434246">
    <property type="protein sequence ID" value="QRW42588.1"/>
    <property type="molecule type" value="Viral_cRNA"/>
</dbReference>
<proteinExistence type="predicted"/>
<accession>A0A894KLH9</accession>
<evidence type="ECO:0000313" key="1">
    <source>
        <dbReference type="EMBL" id="QRW42587.1"/>
    </source>
</evidence>
<dbReference type="EMBL" id="MW434245">
    <property type="protein sequence ID" value="QRW42587.1"/>
    <property type="molecule type" value="Viral_cRNA"/>
</dbReference>
<protein>
    <submittedName>
        <fullName evidence="1">Polymerase PB2</fullName>
    </submittedName>
</protein>
<evidence type="ECO:0000313" key="3">
    <source>
        <dbReference type="EMBL" id="QRW42589.1"/>
    </source>
</evidence>